<evidence type="ECO:0000256" key="4">
    <source>
        <dbReference type="ARBA" id="ARBA00023040"/>
    </source>
</evidence>
<name>A0A2A2LG52_9BILA</name>
<dbReference type="AlphaFoldDB" id="A0A2A2LG52"/>
<evidence type="ECO:0000256" key="1">
    <source>
        <dbReference type="ARBA" id="ARBA00004141"/>
    </source>
</evidence>
<gene>
    <name evidence="10" type="ORF">WR25_04172</name>
</gene>
<evidence type="ECO:0000256" key="8">
    <source>
        <dbReference type="SAM" id="Phobius"/>
    </source>
</evidence>
<dbReference type="EMBL" id="LIAE01006799">
    <property type="protein sequence ID" value="PAV85202.1"/>
    <property type="molecule type" value="Genomic_DNA"/>
</dbReference>
<comment type="caution">
    <text evidence="10">The sequence shown here is derived from an EMBL/GenBank/DDBJ whole genome shotgun (WGS) entry which is preliminary data.</text>
</comment>
<evidence type="ECO:0000256" key="5">
    <source>
        <dbReference type="ARBA" id="ARBA00023136"/>
    </source>
</evidence>
<feature type="transmembrane region" description="Helical" evidence="8">
    <location>
        <begin position="95"/>
        <end position="115"/>
    </location>
</feature>
<dbReference type="GO" id="GO:0008188">
    <property type="term" value="F:neuropeptide receptor activity"/>
    <property type="evidence" value="ECO:0007669"/>
    <property type="project" value="TreeGrafter"/>
</dbReference>
<keyword evidence="4" id="KW-0297">G-protein coupled receptor</keyword>
<dbReference type="PRINTS" id="PR00237">
    <property type="entry name" value="GPCRRHODOPSN"/>
</dbReference>
<organism evidence="10 11">
    <name type="scientific">Diploscapter pachys</name>
    <dbReference type="NCBI Taxonomy" id="2018661"/>
    <lineage>
        <taxon>Eukaryota</taxon>
        <taxon>Metazoa</taxon>
        <taxon>Ecdysozoa</taxon>
        <taxon>Nematoda</taxon>
        <taxon>Chromadorea</taxon>
        <taxon>Rhabditida</taxon>
        <taxon>Rhabditina</taxon>
        <taxon>Rhabditomorpha</taxon>
        <taxon>Rhabditoidea</taxon>
        <taxon>Rhabditidae</taxon>
        <taxon>Diploscapter</taxon>
    </lineage>
</organism>
<dbReference type="PROSITE" id="PS50262">
    <property type="entry name" value="G_PROTEIN_RECEP_F1_2"/>
    <property type="match status" value="1"/>
</dbReference>
<keyword evidence="11" id="KW-1185">Reference proteome</keyword>
<dbReference type="GO" id="GO:0005886">
    <property type="term" value="C:plasma membrane"/>
    <property type="evidence" value="ECO:0007669"/>
    <property type="project" value="TreeGrafter"/>
</dbReference>
<dbReference type="GO" id="GO:0042923">
    <property type="term" value="F:neuropeptide binding"/>
    <property type="evidence" value="ECO:0007669"/>
    <property type="project" value="TreeGrafter"/>
</dbReference>
<feature type="transmembrane region" description="Helical" evidence="8">
    <location>
        <begin position="37"/>
        <end position="59"/>
    </location>
</feature>
<keyword evidence="5 8" id="KW-0472">Membrane</keyword>
<proteinExistence type="predicted"/>
<evidence type="ECO:0000313" key="11">
    <source>
        <dbReference type="Proteomes" id="UP000218231"/>
    </source>
</evidence>
<dbReference type="PANTHER" id="PTHR24235:SF2">
    <property type="entry name" value="G-PROTEIN COUPLED RECEPTORS FAMILY 1 PROFILE DOMAIN-CONTAINING PROTEIN"/>
    <property type="match status" value="1"/>
</dbReference>
<dbReference type="OrthoDB" id="9046662at2759"/>
<evidence type="ECO:0000256" key="6">
    <source>
        <dbReference type="ARBA" id="ARBA00023170"/>
    </source>
</evidence>
<keyword evidence="7" id="KW-0807">Transducer</keyword>
<feature type="transmembrane region" description="Helical" evidence="8">
    <location>
        <begin position="135"/>
        <end position="158"/>
    </location>
</feature>
<evidence type="ECO:0000256" key="7">
    <source>
        <dbReference type="ARBA" id="ARBA00023224"/>
    </source>
</evidence>
<evidence type="ECO:0000256" key="2">
    <source>
        <dbReference type="ARBA" id="ARBA00022692"/>
    </source>
</evidence>
<feature type="domain" description="G-protein coupled receptors family 1 profile" evidence="9">
    <location>
        <begin position="24"/>
        <end position="155"/>
    </location>
</feature>
<evidence type="ECO:0000313" key="10">
    <source>
        <dbReference type="EMBL" id="PAV85202.1"/>
    </source>
</evidence>
<dbReference type="Proteomes" id="UP000218231">
    <property type="component" value="Unassembled WGS sequence"/>
</dbReference>
<dbReference type="Pfam" id="PF00001">
    <property type="entry name" value="7tm_1"/>
    <property type="match status" value="1"/>
</dbReference>
<dbReference type="Gene3D" id="1.20.1070.10">
    <property type="entry name" value="Rhodopsin 7-helix transmembrane proteins"/>
    <property type="match status" value="1"/>
</dbReference>
<comment type="subcellular location">
    <subcellularLocation>
        <location evidence="1">Membrane</location>
        <topology evidence="1">Multi-pass membrane protein</topology>
    </subcellularLocation>
</comment>
<dbReference type="PANTHER" id="PTHR24235">
    <property type="entry name" value="NEUROPEPTIDE Y RECEPTOR"/>
    <property type="match status" value="1"/>
</dbReference>
<keyword evidence="2 8" id="KW-0812">Transmembrane</keyword>
<dbReference type="InterPro" id="IPR000276">
    <property type="entry name" value="GPCR_Rhodpsn"/>
</dbReference>
<evidence type="ECO:0000256" key="3">
    <source>
        <dbReference type="ARBA" id="ARBA00022989"/>
    </source>
</evidence>
<keyword evidence="6" id="KW-0675">Receptor</keyword>
<dbReference type="InterPro" id="IPR017452">
    <property type="entry name" value="GPCR_Rhodpsn_7TM"/>
</dbReference>
<keyword evidence="3 8" id="KW-1133">Transmembrane helix</keyword>
<dbReference type="SUPFAM" id="SSF81321">
    <property type="entry name" value="Family A G protein-coupled receptor-like"/>
    <property type="match status" value="1"/>
</dbReference>
<dbReference type="STRING" id="2018661.A0A2A2LG52"/>
<evidence type="ECO:0000259" key="9">
    <source>
        <dbReference type="PROSITE" id="PS50262"/>
    </source>
</evidence>
<dbReference type="GO" id="GO:0043005">
    <property type="term" value="C:neuron projection"/>
    <property type="evidence" value="ECO:0007669"/>
    <property type="project" value="TreeGrafter"/>
</dbReference>
<protein>
    <recommendedName>
        <fullName evidence="9">G-protein coupled receptors family 1 profile domain-containing protein</fullName>
    </recommendedName>
</protein>
<sequence>MSFQMVDGSYYVPKNATPYCGHFCDETNWQSENSKKIYGTMVMLLQFIIPMAIITFCYTRILNKVSKDMIIQNAQFSQSLTQRQRIDAASRKKKVNYILIAMVLTFILCWLPLTLVNLVKDYKQEPDWLRAQPFLWPLIAHLIAMSLVVWNPLLFFCLTRKQKRMRFSKIINTSEMVASFANRIGDSVRRLSTRRSSKFDKARKRVNMERESEVSTGTGGANTTAVTRPLLIQAHSNEIDWCNSKEML</sequence>
<reference evidence="10 11" key="1">
    <citation type="journal article" date="2017" name="Curr. Biol.">
        <title>Genome architecture and evolution of a unichromosomal asexual nematode.</title>
        <authorList>
            <person name="Fradin H."/>
            <person name="Zegar C."/>
            <person name="Gutwein M."/>
            <person name="Lucas J."/>
            <person name="Kovtun M."/>
            <person name="Corcoran D."/>
            <person name="Baugh L.R."/>
            <person name="Kiontke K."/>
            <person name="Gunsalus K."/>
            <person name="Fitch D.H."/>
            <person name="Piano F."/>
        </authorList>
    </citation>
    <scope>NUCLEOTIDE SEQUENCE [LARGE SCALE GENOMIC DNA]</scope>
    <source>
        <strain evidence="10">PF1309</strain>
    </source>
</reference>
<accession>A0A2A2LG52</accession>